<accession>A0A1D7QM49</accession>
<evidence type="ECO:0008006" key="3">
    <source>
        <dbReference type="Google" id="ProtNLM"/>
    </source>
</evidence>
<dbReference type="Proteomes" id="UP000094313">
    <property type="component" value="Chromosome"/>
</dbReference>
<name>A0A1D7QM49_9SPHI</name>
<dbReference type="InterPro" id="IPR029062">
    <property type="entry name" value="Class_I_gatase-like"/>
</dbReference>
<dbReference type="RefSeq" id="WP_069381417.1">
    <property type="nucleotide sequence ID" value="NZ_CP017141.1"/>
</dbReference>
<dbReference type="EMBL" id="CP017141">
    <property type="protein sequence ID" value="AOM79755.1"/>
    <property type="molecule type" value="Genomic_DNA"/>
</dbReference>
<proteinExistence type="predicted"/>
<reference evidence="1 2" key="1">
    <citation type="submission" date="2016-08" db="EMBL/GenBank/DDBJ databases">
        <authorList>
            <person name="Seilhamer J.J."/>
        </authorList>
    </citation>
    <scope>NUCLEOTIDE SEQUENCE [LARGE SCALE GENOMIC DNA]</scope>
    <source>
        <strain evidence="1 2">DX4</strain>
    </source>
</reference>
<dbReference type="AlphaFoldDB" id="A0A1D7QM49"/>
<gene>
    <name evidence="1" type="ORF">BFS30_22880</name>
</gene>
<dbReference type="OrthoDB" id="6381507at2"/>
<organism evidence="1 2">
    <name type="scientific">Pedobacter steynii</name>
    <dbReference type="NCBI Taxonomy" id="430522"/>
    <lineage>
        <taxon>Bacteria</taxon>
        <taxon>Pseudomonadati</taxon>
        <taxon>Bacteroidota</taxon>
        <taxon>Sphingobacteriia</taxon>
        <taxon>Sphingobacteriales</taxon>
        <taxon>Sphingobacteriaceae</taxon>
        <taxon>Pedobacter</taxon>
    </lineage>
</organism>
<evidence type="ECO:0000313" key="1">
    <source>
        <dbReference type="EMBL" id="AOM79755.1"/>
    </source>
</evidence>
<keyword evidence="2" id="KW-1185">Reference proteome</keyword>
<dbReference type="SUPFAM" id="SSF52317">
    <property type="entry name" value="Class I glutamine amidotransferase-like"/>
    <property type="match status" value="1"/>
</dbReference>
<protein>
    <recommendedName>
        <fullName evidence="3">Unsaturated rhamnogalacturonyl hydrolase</fullName>
    </recommendedName>
</protein>
<sequence length="268" mass="29798">MNKSSIFPILFTLFTTPAFHTQAQNPQSDKPIVILDSYFNHEVRKDANGIETPWHYKWEENSGVGFSLFSGVFNDKGFITKTLTAAPSEDNLKQASVYIIVDPDTEKESPNPNFLAEKDIQAIGTWLKSGGVLLLMANDTGNAELEHLNRLAKRFGIQFNSNSKGRVVKNQFEMGRVDVGPGNGIFKNAKQLFIKEYSTLHLSGKAQSILKDKDGDEVMAIAKYGKGAVFAIGDPWLYNEYVDGKKLPAAFDNLNAAKDLVDWIRSCL</sequence>
<evidence type="ECO:0000313" key="2">
    <source>
        <dbReference type="Proteomes" id="UP000094313"/>
    </source>
</evidence>
<dbReference type="KEGG" id="psty:BFS30_22880"/>